<dbReference type="CDD" id="cd07440">
    <property type="entry name" value="RGS"/>
    <property type="match status" value="1"/>
</dbReference>
<dbReference type="SUPFAM" id="SSF48097">
    <property type="entry name" value="Regulator of G-protein signaling, RGS"/>
    <property type="match status" value="1"/>
</dbReference>
<evidence type="ECO:0000256" key="2">
    <source>
        <dbReference type="SAM" id="Phobius"/>
    </source>
</evidence>
<accession>A0ABQ6NAV0</accession>
<feature type="compositionally biased region" description="Gly residues" evidence="1">
    <location>
        <begin position="576"/>
        <end position="586"/>
    </location>
</feature>
<dbReference type="InterPro" id="IPR036305">
    <property type="entry name" value="RGS_sf"/>
</dbReference>
<proteinExistence type="predicted"/>
<protein>
    <recommendedName>
        <fullName evidence="3">RGS domain-containing protein</fullName>
    </recommendedName>
</protein>
<evidence type="ECO:0000313" key="4">
    <source>
        <dbReference type="EMBL" id="GMI51611.1"/>
    </source>
</evidence>
<feature type="transmembrane region" description="Helical" evidence="2">
    <location>
        <begin position="212"/>
        <end position="232"/>
    </location>
</feature>
<keyword evidence="2" id="KW-1133">Transmembrane helix</keyword>
<sequence length="599" mass="65616">MPAPGHGHRTIVGQVFLYTYLLVPFLSLVLYFFRRRRHPIKRSGRPKIAFVLMLVAMFCSLPIPLVESFGWSMVSCLVYNGSVWIFPPLFITPVLVSQVQHYRNARIHNKMAAHAAQRSNLLGEEAAGSSAFAARPETLRPKSTGVKGFQQLVTDLKQERIHLRRNVILMYIAVLIVYGITLAILIGTNSVSAGNIFKEVHDARGKECPTVVPIYIVNVIYVFFCLATIAVLSYKSKSEFLTDDYGVQREYTVLVIIAFAFIPVYLCLELLPRLTDDGKKLIDNDFDPSLIFVSTMVAMYSCIVLWPALRTFRRRNKTLGLARLSLEHTDLNTVLSSSLYFLFVEHLKSEFSVENCLFWKEVEQLKVDYGVVSGAPVGSKEPSFANSAHTTRLARASSESARKSRGSNFSVASDGLTLPVDVCKDIVDMFVKDGAAMEVNISSKVREKILQDLSINNDRATQDGVALGGDVESVSADIFDEAQEQVFRLMETDSLPRFKQGKLFKEYVEAMAEGSDNLGSVTGSERSESAGPPIATRKSEAAGGHAKGGGFSSNHGIELAKTMGSPSPKGATGRSIGSGPGHGGGRGHQRSSATAKNAI</sequence>
<feature type="domain" description="RGS" evidence="3">
    <location>
        <begin position="342"/>
        <end position="508"/>
    </location>
</feature>
<evidence type="ECO:0000256" key="1">
    <source>
        <dbReference type="SAM" id="MobiDB-lite"/>
    </source>
</evidence>
<evidence type="ECO:0000259" key="3">
    <source>
        <dbReference type="PROSITE" id="PS50132"/>
    </source>
</evidence>
<organism evidence="4 5">
    <name type="scientific">Tetraparma gracilis</name>
    <dbReference type="NCBI Taxonomy" id="2962635"/>
    <lineage>
        <taxon>Eukaryota</taxon>
        <taxon>Sar</taxon>
        <taxon>Stramenopiles</taxon>
        <taxon>Ochrophyta</taxon>
        <taxon>Bolidophyceae</taxon>
        <taxon>Parmales</taxon>
        <taxon>Triparmaceae</taxon>
        <taxon>Tetraparma</taxon>
    </lineage>
</organism>
<keyword evidence="2" id="KW-0812">Transmembrane</keyword>
<feature type="transmembrane region" description="Helical" evidence="2">
    <location>
        <begin position="253"/>
        <end position="271"/>
    </location>
</feature>
<feature type="region of interest" description="Disordered" evidence="1">
    <location>
        <begin position="516"/>
        <end position="599"/>
    </location>
</feature>
<dbReference type="PROSITE" id="PS50132">
    <property type="entry name" value="RGS"/>
    <property type="match status" value="1"/>
</dbReference>
<feature type="transmembrane region" description="Helical" evidence="2">
    <location>
        <begin position="15"/>
        <end position="33"/>
    </location>
</feature>
<dbReference type="Pfam" id="PF00615">
    <property type="entry name" value="RGS"/>
    <property type="match status" value="1"/>
</dbReference>
<keyword evidence="2" id="KW-0472">Membrane</keyword>
<feature type="transmembrane region" description="Helical" evidence="2">
    <location>
        <begin position="77"/>
        <end position="96"/>
    </location>
</feature>
<dbReference type="SMART" id="SM00315">
    <property type="entry name" value="RGS"/>
    <property type="match status" value="1"/>
</dbReference>
<keyword evidence="5" id="KW-1185">Reference proteome</keyword>
<dbReference type="PANTHER" id="PTHR10845:SF192">
    <property type="entry name" value="DOUBLE HIT, ISOFORM B"/>
    <property type="match status" value="1"/>
</dbReference>
<dbReference type="InterPro" id="IPR044926">
    <property type="entry name" value="RGS_subdomain_2"/>
</dbReference>
<gene>
    <name evidence="4" type="ORF">TeGR_g9530</name>
</gene>
<feature type="transmembrane region" description="Helical" evidence="2">
    <location>
        <begin position="45"/>
        <end position="65"/>
    </location>
</feature>
<dbReference type="InterPro" id="IPR016137">
    <property type="entry name" value="RGS"/>
</dbReference>
<dbReference type="PANTHER" id="PTHR10845">
    <property type="entry name" value="REGULATOR OF G PROTEIN SIGNALING"/>
    <property type="match status" value="1"/>
</dbReference>
<reference evidence="4 5" key="1">
    <citation type="journal article" date="2023" name="Commun. Biol.">
        <title>Genome analysis of Parmales, the sister group of diatoms, reveals the evolutionary specialization of diatoms from phago-mixotrophs to photoautotrophs.</title>
        <authorList>
            <person name="Ban H."/>
            <person name="Sato S."/>
            <person name="Yoshikawa S."/>
            <person name="Yamada K."/>
            <person name="Nakamura Y."/>
            <person name="Ichinomiya M."/>
            <person name="Sato N."/>
            <person name="Blanc-Mathieu R."/>
            <person name="Endo H."/>
            <person name="Kuwata A."/>
            <person name="Ogata H."/>
        </authorList>
    </citation>
    <scope>NUCLEOTIDE SEQUENCE [LARGE SCALE GENOMIC DNA]</scope>
</reference>
<dbReference type="EMBL" id="BRYB01006556">
    <property type="protein sequence ID" value="GMI51611.1"/>
    <property type="molecule type" value="Genomic_DNA"/>
</dbReference>
<evidence type="ECO:0000313" key="5">
    <source>
        <dbReference type="Proteomes" id="UP001165060"/>
    </source>
</evidence>
<feature type="transmembrane region" description="Helical" evidence="2">
    <location>
        <begin position="291"/>
        <end position="309"/>
    </location>
</feature>
<dbReference type="Gene3D" id="1.10.167.10">
    <property type="entry name" value="Regulator of G-protein Signalling 4, domain 2"/>
    <property type="match status" value="1"/>
</dbReference>
<dbReference type="Proteomes" id="UP001165060">
    <property type="component" value="Unassembled WGS sequence"/>
</dbReference>
<name>A0ABQ6NAV0_9STRA</name>
<comment type="caution">
    <text evidence="4">The sequence shown here is derived from an EMBL/GenBank/DDBJ whole genome shotgun (WGS) entry which is preliminary data.</text>
</comment>
<feature type="transmembrane region" description="Helical" evidence="2">
    <location>
        <begin position="167"/>
        <end position="192"/>
    </location>
</feature>